<dbReference type="Gene3D" id="3.40.80.10">
    <property type="entry name" value="Peptidoglycan recognition protein-like"/>
    <property type="match status" value="1"/>
</dbReference>
<evidence type="ECO:0000313" key="9">
    <source>
        <dbReference type="EMBL" id="BBH90260.1"/>
    </source>
</evidence>
<evidence type="ECO:0000313" key="8">
    <source>
        <dbReference type="EMBL" id="BBH90195.1"/>
    </source>
</evidence>
<evidence type="ECO:0000256" key="2">
    <source>
        <dbReference type="ARBA" id="ARBA00011901"/>
    </source>
</evidence>
<comment type="catalytic activity">
    <reaction evidence="1">
        <text>Hydrolyzes the link between N-acetylmuramoyl residues and L-amino acid residues in certain cell-wall glycopeptides.</text>
        <dbReference type="EC" id="3.5.1.28"/>
    </reaction>
</comment>
<protein>
    <recommendedName>
        <fullName evidence="2">N-acetylmuramoyl-L-alanine amidase</fullName>
        <ecNumber evidence="2">3.5.1.28</ecNumber>
    </recommendedName>
</protein>
<dbReference type="InterPro" id="IPR051206">
    <property type="entry name" value="NAMLAA_amidase_2"/>
</dbReference>
<dbReference type="SMART" id="SM00644">
    <property type="entry name" value="Ami_2"/>
    <property type="match status" value="1"/>
</dbReference>
<dbReference type="CDD" id="cd06583">
    <property type="entry name" value="PGRP"/>
    <property type="match status" value="1"/>
</dbReference>
<dbReference type="EC" id="3.5.1.28" evidence="2"/>
<keyword evidence="4" id="KW-0961">Cell wall biogenesis/degradation</keyword>
<evidence type="ECO:0000256" key="3">
    <source>
        <dbReference type="ARBA" id="ARBA00022801"/>
    </source>
</evidence>
<sequence>MANLNIQWLEAAHHWEGREGQQPRWLILHGTAGFHRAYDCAAFFADPATQASAHYIIGLDGEIYQCVSEDDAAWANGAVTGPAGTGGDSVHHDAWWSDLGLNPNLVTIAIEHIKPSTDNSDELTEAQKRASFQLIKDICQRWGIPKRYADARGGITGHFSMDPVNRTGCPGPYPWDELWSFLNKNEGDQKMGIPNGWKDDGKTLIAPNGVKVVQGFRDYVLAHAWHPGNWPLESEHGATPLEISNPSLGGGTQQRFRWTTLEWTPAKGVFEAWSGQEWIKLRSEYDRLTGQVKQLQDQLAAEKGKNHAIEVEKLKQQLAQYQQVAKQALTALQSIK</sequence>
<dbReference type="PANTHER" id="PTHR30417">
    <property type="entry name" value="N-ACETYLMURAMOYL-L-ALANINE AMIDASE AMID"/>
    <property type="match status" value="1"/>
</dbReference>
<dbReference type="SUPFAM" id="SSF55846">
    <property type="entry name" value="N-acetylmuramoyl-L-alanine amidase-like"/>
    <property type="match status" value="1"/>
</dbReference>
<evidence type="ECO:0000256" key="1">
    <source>
        <dbReference type="ARBA" id="ARBA00001561"/>
    </source>
</evidence>
<dbReference type="GO" id="GO:0008745">
    <property type="term" value="F:N-acetylmuramoyl-L-alanine amidase activity"/>
    <property type="evidence" value="ECO:0007669"/>
    <property type="project" value="UniProtKB-EC"/>
</dbReference>
<name>A0A455SRE3_9CHLR</name>
<dbReference type="GO" id="GO:0071555">
    <property type="term" value="P:cell wall organization"/>
    <property type="evidence" value="ECO:0007669"/>
    <property type="project" value="UniProtKB-KW"/>
</dbReference>
<dbReference type="InterPro" id="IPR002502">
    <property type="entry name" value="Amidase_domain"/>
</dbReference>
<dbReference type="EMBL" id="AP019376">
    <property type="protein sequence ID" value="BBH90130.1"/>
    <property type="molecule type" value="Genomic_DNA"/>
</dbReference>
<dbReference type="AlphaFoldDB" id="A0A455SRE3"/>
<feature type="domain" description="N-acetylmuramoyl-L-alanine amidase" evidence="6">
    <location>
        <begin position="11"/>
        <end position="171"/>
    </location>
</feature>
<keyword evidence="3" id="KW-0378">Hydrolase</keyword>
<dbReference type="PANTHER" id="PTHR30417:SF1">
    <property type="entry name" value="N-ACETYLMURAMOYL-L-ALANINE AMIDASE AMID"/>
    <property type="match status" value="1"/>
</dbReference>
<dbReference type="GO" id="GO:0009253">
    <property type="term" value="P:peptidoglycan catabolic process"/>
    <property type="evidence" value="ECO:0007669"/>
    <property type="project" value="InterPro"/>
</dbReference>
<accession>A0A455SRE3</accession>
<evidence type="ECO:0000313" key="7">
    <source>
        <dbReference type="EMBL" id="BBH90130.1"/>
    </source>
</evidence>
<proteinExistence type="predicted"/>
<feature type="coiled-coil region" evidence="5">
    <location>
        <begin position="278"/>
        <end position="331"/>
    </location>
</feature>
<dbReference type="EMBL" id="AP019376">
    <property type="protein sequence ID" value="BBH90260.1"/>
    <property type="molecule type" value="Genomic_DNA"/>
</dbReference>
<evidence type="ECO:0000259" key="6">
    <source>
        <dbReference type="SMART" id="SM00644"/>
    </source>
</evidence>
<dbReference type="GO" id="GO:0009254">
    <property type="term" value="P:peptidoglycan turnover"/>
    <property type="evidence" value="ECO:0007669"/>
    <property type="project" value="TreeGrafter"/>
</dbReference>
<dbReference type="InterPro" id="IPR036505">
    <property type="entry name" value="Amidase/PGRP_sf"/>
</dbReference>
<reference evidence="9" key="1">
    <citation type="submission" date="2018-12" db="EMBL/GenBank/DDBJ databases">
        <title>Novel natural products biosynthetic potential of the class Ktedonobacteria.</title>
        <authorList>
            <person name="Zheng Y."/>
            <person name="Saitou A."/>
            <person name="Wang C.M."/>
            <person name="Toyoda A."/>
            <person name="Minakuchi Y."/>
            <person name="Sekiguchi Y."/>
            <person name="Ueda K."/>
            <person name="Takano H."/>
            <person name="Sakai Y."/>
            <person name="Yokota A."/>
            <person name="Yabe S."/>
        </authorList>
    </citation>
    <scope>NUCLEOTIDE SEQUENCE</scope>
    <source>
        <strain evidence="9">COM3</strain>
    </source>
</reference>
<organism evidence="9">
    <name type="scientific">Thermosporothrix sp. COM3</name>
    <dbReference type="NCBI Taxonomy" id="2490863"/>
    <lineage>
        <taxon>Bacteria</taxon>
        <taxon>Bacillati</taxon>
        <taxon>Chloroflexota</taxon>
        <taxon>Ktedonobacteria</taxon>
        <taxon>Ktedonobacterales</taxon>
        <taxon>Thermosporotrichaceae</taxon>
        <taxon>Thermosporothrix</taxon>
    </lineage>
</organism>
<evidence type="ECO:0000256" key="5">
    <source>
        <dbReference type="SAM" id="Coils"/>
    </source>
</evidence>
<dbReference type="Pfam" id="PF01510">
    <property type="entry name" value="Amidase_2"/>
    <property type="match status" value="1"/>
</dbReference>
<evidence type="ECO:0000256" key="4">
    <source>
        <dbReference type="ARBA" id="ARBA00023316"/>
    </source>
</evidence>
<gene>
    <name evidence="7" type="ORF">KTC_48810</name>
    <name evidence="8" type="ORF">KTC_49460</name>
    <name evidence="9" type="ORF">KTC_50110</name>
</gene>
<keyword evidence="5" id="KW-0175">Coiled coil</keyword>
<dbReference type="EMBL" id="AP019376">
    <property type="protein sequence ID" value="BBH90195.1"/>
    <property type="molecule type" value="Genomic_DNA"/>
</dbReference>